<feature type="compositionally biased region" description="Low complexity" evidence="2">
    <location>
        <begin position="313"/>
        <end position="322"/>
    </location>
</feature>
<dbReference type="AlphaFoldDB" id="A0A344TUM1"/>
<feature type="coiled-coil region" evidence="1">
    <location>
        <begin position="88"/>
        <end position="136"/>
    </location>
</feature>
<organism evidence="4 5">
    <name type="scientific">Streptomyces globosus</name>
    <dbReference type="NCBI Taxonomy" id="68209"/>
    <lineage>
        <taxon>Bacteria</taxon>
        <taxon>Bacillati</taxon>
        <taxon>Actinomycetota</taxon>
        <taxon>Actinomycetes</taxon>
        <taxon>Kitasatosporales</taxon>
        <taxon>Streptomycetaceae</taxon>
        <taxon>Streptomyces</taxon>
    </lineage>
</organism>
<feature type="compositionally biased region" description="Low complexity" evidence="2">
    <location>
        <begin position="237"/>
        <end position="266"/>
    </location>
</feature>
<proteinExistence type="predicted"/>
<evidence type="ECO:0008006" key="6">
    <source>
        <dbReference type="Google" id="ProtNLM"/>
    </source>
</evidence>
<feature type="transmembrane region" description="Helical" evidence="3">
    <location>
        <begin position="39"/>
        <end position="59"/>
    </location>
</feature>
<evidence type="ECO:0000256" key="3">
    <source>
        <dbReference type="SAM" id="Phobius"/>
    </source>
</evidence>
<dbReference type="OrthoDB" id="4337345at2"/>
<feature type="region of interest" description="Disordered" evidence="2">
    <location>
        <begin position="158"/>
        <end position="177"/>
    </location>
</feature>
<keyword evidence="1" id="KW-0175">Coiled coil</keyword>
<evidence type="ECO:0000256" key="1">
    <source>
        <dbReference type="SAM" id="Coils"/>
    </source>
</evidence>
<accession>A0A344TUM1</accession>
<keyword evidence="3" id="KW-0812">Transmembrane</keyword>
<feature type="compositionally biased region" description="Low complexity" evidence="2">
    <location>
        <begin position="199"/>
        <end position="229"/>
    </location>
</feature>
<evidence type="ECO:0000313" key="4">
    <source>
        <dbReference type="EMBL" id="AXE22342.1"/>
    </source>
</evidence>
<feature type="region of interest" description="Disordered" evidence="2">
    <location>
        <begin position="199"/>
        <end position="272"/>
    </location>
</feature>
<evidence type="ECO:0000256" key="2">
    <source>
        <dbReference type="SAM" id="MobiDB-lite"/>
    </source>
</evidence>
<keyword evidence="3" id="KW-0472">Membrane</keyword>
<dbReference type="EMBL" id="CP030862">
    <property type="protein sequence ID" value="AXE22342.1"/>
    <property type="molecule type" value="Genomic_DNA"/>
</dbReference>
<keyword evidence="3" id="KW-1133">Transmembrane helix</keyword>
<feature type="compositionally biased region" description="Low complexity" evidence="2">
    <location>
        <begin position="329"/>
        <end position="344"/>
    </location>
</feature>
<dbReference type="Proteomes" id="UP000252004">
    <property type="component" value="Chromosome"/>
</dbReference>
<feature type="region of interest" description="Disordered" evidence="2">
    <location>
        <begin position="308"/>
        <end position="377"/>
    </location>
</feature>
<dbReference type="RefSeq" id="WP_114053556.1">
    <property type="nucleotide sequence ID" value="NZ_CP030862.1"/>
</dbReference>
<protein>
    <recommendedName>
        <fullName evidence="6">Secreted protein</fullName>
    </recommendedName>
</protein>
<feature type="transmembrane region" description="Helical" evidence="3">
    <location>
        <begin position="12"/>
        <end position="33"/>
    </location>
</feature>
<sequence length="377" mass="38978">MPRGRHRNPEPLHRLLTPTAVAGVSLAGAAAAWLVDQLLVLRLLAALAAAAGIAGAVLMRSWDRAAGRRVAELARERVKDEWRTEERIAELEAALEEARVLRGRLDGKLRAKRVELAGLRGEHAALLRRYATAETERASALEGRRLLAIEATAAPADAPRELPAVTEERTSSGAPTSVGYARAHAALAALARRAEQRAAGPAAIEAGPAAPQDAAPAPASPAEPVAPAEPAAPAPPAAAGEGAALPARRPAAPVAPYQAARRPAPRTMGGFDFFGTKSADRARAAIESVQDEDLADVVGAEALEAHKAETDRAAAVPQARPAAAERGEPAQAGARGAGQDAPGQGEAGQDEAGQVIDLTEHDETEPIDVVRLRSAIS</sequence>
<gene>
    <name evidence="4" type="ORF">C0216_01815</name>
</gene>
<keyword evidence="5" id="KW-1185">Reference proteome</keyword>
<evidence type="ECO:0000313" key="5">
    <source>
        <dbReference type="Proteomes" id="UP000252004"/>
    </source>
</evidence>
<reference evidence="4 5" key="1">
    <citation type="submission" date="2018-01" db="EMBL/GenBank/DDBJ databases">
        <title>Draft genome Sequence of streptomyces globosus LZH-48.</title>
        <authorList>
            <person name="Ran K."/>
            <person name="Li Z."/>
            <person name="Wei S."/>
            <person name="Dong R."/>
        </authorList>
    </citation>
    <scope>NUCLEOTIDE SEQUENCE [LARGE SCALE GENOMIC DNA]</scope>
    <source>
        <strain evidence="4 5">LZH-48</strain>
    </source>
</reference>
<dbReference type="KEGG" id="sgz:C0216_01815"/>
<name>A0A344TUM1_9ACTN</name>